<dbReference type="RefSeq" id="XP_021337669.1">
    <property type="nucleotide sequence ID" value="XM_021482431.1"/>
</dbReference>
<feature type="region of interest" description="Disordered" evidence="1">
    <location>
        <begin position="147"/>
        <end position="178"/>
    </location>
</feature>
<evidence type="ECO:0000256" key="1">
    <source>
        <dbReference type="SAM" id="MobiDB-lite"/>
    </source>
</evidence>
<dbReference type="Proteomes" id="UP000002899">
    <property type="component" value="Chromosome IV"/>
</dbReference>
<organism evidence="2 3">
    <name type="scientific">Babesia microti (strain RI)</name>
    <dbReference type="NCBI Taxonomy" id="1133968"/>
    <lineage>
        <taxon>Eukaryota</taxon>
        <taxon>Sar</taxon>
        <taxon>Alveolata</taxon>
        <taxon>Apicomplexa</taxon>
        <taxon>Aconoidasida</taxon>
        <taxon>Piroplasmida</taxon>
        <taxon>Babesiidae</taxon>
        <taxon>Babesia</taxon>
    </lineage>
</organism>
<proteinExistence type="predicted"/>
<feature type="compositionally biased region" description="Polar residues" evidence="1">
    <location>
        <begin position="60"/>
        <end position="80"/>
    </location>
</feature>
<name>A0A1N6LXJ0_BABMR</name>
<feature type="region of interest" description="Disordered" evidence="1">
    <location>
        <begin position="48"/>
        <end position="80"/>
    </location>
</feature>
<evidence type="ECO:0000313" key="2">
    <source>
        <dbReference type="EMBL" id="SIO73584.1"/>
    </source>
</evidence>
<dbReference type="AlphaFoldDB" id="A0A1N6LXJ0"/>
<dbReference type="OrthoDB" id="8918678at2759"/>
<dbReference type="GeneID" id="24425801"/>
<gene>
    <name evidence="2" type="ORF">BmR1_04g05780</name>
</gene>
<dbReference type="VEuPathDB" id="PiroplasmaDB:BmR1_04g05780"/>
<protein>
    <submittedName>
        <fullName evidence="2">Uncharacterized protein</fullName>
    </submittedName>
</protein>
<dbReference type="KEGG" id="bmic:BmR1_04g05780"/>
<evidence type="ECO:0000313" key="3">
    <source>
        <dbReference type="Proteomes" id="UP000002899"/>
    </source>
</evidence>
<dbReference type="EMBL" id="LN871599">
    <property type="protein sequence ID" value="SIO73584.1"/>
    <property type="molecule type" value="Genomic_DNA"/>
</dbReference>
<reference evidence="2 3" key="3">
    <citation type="journal article" date="2016" name="Sci. Rep.">
        <title>Genome-wide diversity and gene expression profiling of Babesia microti isolates identify polymorphic genes that mediate host-pathogen interactions.</title>
        <authorList>
            <person name="Silva J.C."/>
            <person name="Cornillot E."/>
            <person name="McCracken C."/>
            <person name="Usmani-Brown S."/>
            <person name="Dwivedi A."/>
            <person name="Ifeonu O.O."/>
            <person name="Crabtree J."/>
            <person name="Gotia H.T."/>
            <person name="Virji A.Z."/>
            <person name="Reynes C."/>
            <person name="Colinge J."/>
            <person name="Kumar V."/>
            <person name="Lawres L."/>
            <person name="Pazzi J.E."/>
            <person name="Pablo J.V."/>
            <person name="Hung C."/>
            <person name="Brancato J."/>
            <person name="Kumari P."/>
            <person name="Orvis J."/>
            <person name="Tretina K."/>
            <person name="Chibucos M."/>
            <person name="Ott S."/>
            <person name="Sadzewicz L."/>
            <person name="Sengamalay N."/>
            <person name="Shetty A.C."/>
            <person name="Su Q."/>
            <person name="Tallon L."/>
            <person name="Fraser C.M."/>
            <person name="Frutos R."/>
            <person name="Molina D.M."/>
            <person name="Krause P.J."/>
            <person name="Ben Mamoun C."/>
        </authorList>
    </citation>
    <scope>NUCLEOTIDE SEQUENCE [LARGE SCALE GENOMIC DNA]</scope>
    <source>
        <strain evidence="2 3">RI</strain>
    </source>
</reference>
<accession>A0A1N6LXJ0</accession>
<keyword evidence="3" id="KW-1185">Reference proteome</keyword>
<sequence length="498" mass="55010">MAAFMSFFRSTPKKDGYTEAFLGGDKEMYYNEELKRWVVKGEEIQASVDSKQVPPPPMITSAQPLSQEAGSSGQSTGKVGWNQKNATHLYTDTPGICLKEPANNNESIYLTPSHLKQSIYCCGSNSPFNRNSNSPLSVATNFIPQTPFNTKGQVSPQSNSDDNKQIFQNDASPLSNNEYYNKNYVSSAEDEELNMCSDFPTQSNNTLGSGESQCQLLSNSSLLQSEVDTFEYKSPVVARDTGSLCTSRKSTVHRQLTIQSRSTSIAHGSGVPIYDVSNEEYEKFKKTHIHDLENTTSIGSDINADNSNGEANSLINASDNSPVLNNNIIENTYTCLDKCVGILEKIKSTNLGEVFTSVNSNSVGDKIFRQNIHLMQIIQNLYAILEDAKISQSSDRQASIDIDNKAILTIDSKISELMGIMNNYQNKIFSICNMIRMGGDYNSVKLDIIHVESLLNKLEGVKNKIIMDLKSQGITIDDVDKDISELESKIESLKTSCV</sequence>
<reference evidence="2 3" key="1">
    <citation type="journal article" date="2012" name="Nucleic Acids Res.">
        <title>Sequencing of the smallest Apicomplexan genome from the human pathogen Babesia microti.</title>
        <authorList>
            <person name="Cornillot E."/>
            <person name="Hadj-Kaddour K."/>
            <person name="Dassouli A."/>
            <person name="Noel B."/>
            <person name="Ranwez V."/>
            <person name="Vacherie B."/>
            <person name="Augagneur Y."/>
            <person name="Bres V."/>
            <person name="Duclos A."/>
            <person name="Randazzo S."/>
            <person name="Carcy B."/>
            <person name="Debierre-Grockiego F."/>
            <person name="Delbecq S."/>
            <person name="Moubri-Menage K."/>
            <person name="Shams-Eldin H."/>
            <person name="Usmani-Brown S."/>
            <person name="Bringaud F."/>
            <person name="Wincker P."/>
            <person name="Vivares C.P."/>
            <person name="Schwarz R.T."/>
            <person name="Schetters T.P."/>
            <person name="Krause P.J."/>
            <person name="Gorenflot A."/>
            <person name="Berry V."/>
            <person name="Barbe V."/>
            <person name="Ben Mamoun C."/>
        </authorList>
    </citation>
    <scope>NUCLEOTIDE SEQUENCE [LARGE SCALE GENOMIC DNA]</scope>
    <source>
        <strain evidence="2 3">RI</strain>
    </source>
</reference>
<reference evidence="2 3" key="2">
    <citation type="journal article" date="2013" name="PLoS ONE">
        <title>Whole genome mapping and re-organization of the nuclear and mitochondrial genomes of Babesia microti isolates.</title>
        <authorList>
            <person name="Cornillot E."/>
            <person name="Dassouli A."/>
            <person name="Garg A."/>
            <person name="Pachikara N."/>
            <person name="Randazzo S."/>
            <person name="Depoix D."/>
            <person name="Carcy B."/>
            <person name="Delbecq S."/>
            <person name="Frutos R."/>
            <person name="Silva J.C."/>
            <person name="Sutton R."/>
            <person name="Krause P.J."/>
            <person name="Mamoun C.B."/>
        </authorList>
    </citation>
    <scope>NUCLEOTIDE SEQUENCE [LARGE SCALE GENOMIC DNA]</scope>
    <source>
        <strain evidence="2 3">RI</strain>
    </source>
</reference>